<dbReference type="AlphaFoldDB" id="A0A444ZD02"/>
<sequence>MEFNKQSEKETRIVKHGVGQLWSYREKPKMKRIVTAAGRTMIQQMENGKEYYVELAEEKQDMEEELAAASEQRNENQRVLELAFDMDWEGIFVYGYPDYKRRKELWKELTFENNNLDVPMAFIGDFNDVIAQHEKITMLSWTWSYKGQNTYGFSNPRNGFVTKERIDRVIANWEWRRAFQHATLSALPTINSDHTPLVLNVKPRGIRSRCFKFEAFWADHADCGNVIRRGWNNVCNSTVNHWTNSTRRMNNCKQKLIKWSKVNFKRDFLLRNRRWSIGNGEKVRILEDNWILNIQRSPQVSNNDVTFVKELITEGQRWNINELRKHFDGDTLGKIIRTLVSVIGREDKFCWPLKTNKKYTIKTGYHNQSPLSMRCCFALGQGPRGFELKFSAVLRLIRSHLLENA</sequence>
<reference evidence="2 3" key="1">
    <citation type="submission" date="2019-01" db="EMBL/GenBank/DDBJ databases">
        <title>Sequencing of cultivated peanut Arachis hypogaea provides insights into genome evolution and oil improvement.</title>
        <authorList>
            <person name="Chen X."/>
        </authorList>
    </citation>
    <scope>NUCLEOTIDE SEQUENCE [LARGE SCALE GENOMIC DNA]</scope>
    <source>
        <strain evidence="3">cv. Fuhuasheng</strain>
        <tissue evidence="2">Leaves</tissue>
    </source>
</reference>
<evidence type="ECO:0000313" key="2">
    <source>
        <dbReference type="EMBL" id="RYR12056.1"/>
    </source>
</evidence>
<gene>
    <name evidence="2" type="ORF">Ahy_B04g069576</name>
</gene>
<keyword evidence="1" id="KW-0175">Coiled coil</keyword>
<evidence type="ECO:0008006" key="4">
    <source>
        <dbReference type="Google" id="ProtNLM"/>
    </source>
</evidence>
<accession>A0A444ZD02</accession>
<dbReference type="PANTHER" id="PTHR33710:SF77">
    <property type="entry name" value="DNASE I-LIKE SUPERFAMILY PROTEIN"/>
    <property type="match status" value="1"/>
</dbReference>
<evidence type="ECO:0000313" key="3">
    <source>
        <dbReference type="Proteomes" id="UP000289738"/>
    </source>
</evidence>
<organism evidence="2 3">
    <name type="scientific">Arachis hypogaea</name>
    <name type="common">Peanut</name>
    <dbReference type="NCBI Taxonomy" id="3818"/>
    <lineage>
        <taxon>Eukaryota</taxon>
        <taxon>Viridiplantae</taxon>
        <taxon>Streptophyta</taxon>
        <taxon>Embryophyta</taxon>
        <taxon>Tracheophyta</taxon>
        <taxon>Spermatophyta</taxon>
        <taxon>Magnoliopsida</taxon>
        <taxon>eudicotyledons</taxon>
        <taxon>Gunneridae</taxon>
        <taxon>Pentapetalae</taxon>
        <taxon>rosids</taxon>
        <taxon>fabids</taxon>
        <taxon>Fabales</taxon>
        <taxon>Fabaceae</taxon>
        <taxon>Papilionoideae</taxon>
        <taxon>50 kb inversion clade</taxon>
        <taxon>dalbergioids sensu lato</taxon>
        <taxon>Dalbergieae</taxon>
        <taxon>Pterocarpus clade</taxon>
        <taxon>Arachis</taxon>
    </lineage>
</organism>
<dbReference type="PANTHER" id="PTHR33710">
    <property type="entry name" value="BNAC02G09200D PROTEIN"/>
    <property type="match status" value="1"/>
</dbReference>
<dbReference type="SUPFAM" id="SSF56219">
    <property type="entry name" value="DNase I-like"/>
    <property type="match status" value="1"/>
</dbReference>
<dbReference type="InterPro" id="IPR036691">
    <property type="entry name" value="Endo/exonu/phosph_ase_sf"/>
</dbReference>
<dbReference type="Gene3D" id="3.60.10.10">
    <property type="entry name" value="Endonuclease/exonuclease/phosphatase"/>
    <property type="match status" value="1"/>
</dbReference>
<protein>
    <recommendedName>
        <fullName evidence="4">Endonuclease/exonuclease/phosphatase domain-containing protein</fullName>
    </recommendedName>
</protein>
<keyword evidence="3" id="KW-1185">Reference proteome</keyword>
<name>A0A444ZD02_ARAHY</name>
<dbReference type="Proteomes" id="UP000289738">
    <property type="component" value="Chromosome B04"/>
</dbReference>
<dbReference type="EMBL" id="SDMP01000014">
    <property type="protein sequence ID" value="RYR12056.1"/>
    <property type="molecule type" value="Genomic_DNA"/>
</dbReference>
<proteinExistence type="predicted"/>
<comment type="caution">
    <text evidence="2">The sequence shown here is derived from an EMBL/GenBank/DDBJ whole genome shotgun (WGS) entry which is preliminary data.</text>
</comment>
<feature type="coiled-coil region" evidence="1">
    <location>
        <begin position="45"/>
        <end position="79"/>
    </location>
</feature>
<evidence type="ECO:0000256" key="1">
    <source>
        <dbReference type="SAM" id="Coils"/>
    </source>
</evidence>